<sequence>MDIVHRQDDATGIPAVRIGKAVGLRRFDPNVALTPGDYLFPTSKDDIAGKSLAAFRAMCGPTPAYGKTAALPDRRS</sequence>
<proteinExistence type="predicted"/>
<dbReference type="AlphaFoldDB" id="A0A7W6RTR2"/>
<gene>
    <name evidence="1" type="ORF">GGE12_006300</name>
</gene>
<accession>A0A7W6RTR2</accession>
<organism evidence="1 2">
    <name type="scientific">Rhizobium mongolense</name>
    <dbReference type="NCBI Taxonomy" id="57676"/>
    <lineage>
        <taxon>Bacteria</taxon>
        <taxon>Pseudomonadati</taxon>
        <taxon>Pseudomonadota</taxon>
        <taxon>Alphaproteobacteria</taxon>
        <taxon>Hyphomicrobiales</taxon>
        <taxon>Rhizobiaceae</taxon>
        <taxon>Rhizobium/Agrobacterium group</taxon>
        <taxon>Rhizobium</taxon>
    </lineage>
</organism>
<dbReference type="Proteomes" id="UP000533641">
    <property type="component" value="Unassembled WGS sequence"/>
</dbReference>
<dbReference type="RefSeq" id="WP_246778745.1">
    <property type="nucleotide sequence ID" value="NZ_JACIGM010000019.1"/>
</dbReference>
<protein>
    <submittedName>
        <fullName evidence="1">Uncharacterized protein</fullName>
    </submittedName>
</protein>
<reference evidence="1 2" key="1">
    <citation type="submission" date="2020-08" db="EMBL/GenBank/DDBJ databases">
        <title>Genomic Encyclopedia of Type Strains, Phase IV (KMG-V): Genome sequencing to study the core and pangenomes of soil and plant-associated prokaryotes.</title>
        <authorList>
            <person name="Whitman W."/>
        </authorList>
    </citation>
    <scope>NUCLEOTIDE SEQUENCE [LARGE SCALE GENOMIC DNA]</scope>
    <source>
        <strain evidence="1 2">SEMIA 402</strain>
    </source>
</reference>
<evidence type="ECO:0000313" key="2">
    <source>
        <dbReference type="Proteomes" id="UP000533641"/>
    </source>
</evidence>
<evidence type="ECO:0000313" key="1">
    <source>
        <dbReference type="EMBL" id="MBB4278489.1"/>
    </source>
</evidence>
<dbReference type="EMBL" id="JACIGM010000019">
    <property type="protein sequence ID" value="MBB4278489.1"/>
    <property type="molecule type" value="Genomic_DNA"/>
</dbReference>
<comment type="caution">
    <text evidence="1">The sequence shown here is derived from an EMBL/GenBank/DDBJ whole genome shotgun (WGS) entry which is preliminary data.</text>
</comment>
<name>A0A7W6RTR2_9HYPH</name>